<dbReference type="InterPro" id="IPR043693">
    <property type="entry name" value="UbiV"/>
</dbReference>
<evidence type="ECO:0000313" key="3">
    <source>
        <dbReference type="Proteomes" id="UP000280346"/>
    </source>
</evidence>
<dbReference type="NCBIfam" id="NF011991">
    <property type="entry name" value="PRK15447.1"/>
    <property type="match status" value="1"/>
</dbReference>
<feature type="binding site" evidence="1">
    <location>
        <position position="42"/>
    </location>
    <ligand>
        <name>[4Fe-4S] cluster</name>
        <dbReference type="ChEBI" id="CHEBI:49883"/>
    </ligand>
</feature>
<dbReference type="AlphaFoldDB" id="A0A3S0WQV3"/>
<dbReference type="PANTHER" id="PTHR30217:SF11">
    <property type="entry name" value="UBIQUINONE BIOSYNTHESIS PROTEIN UBIV"/>
    <property type="match status" value="1"/>
</dbReference>
<organism evidence="2 3">
    <name type="scientific">Azospirillum doebereinerae</name>
    <dbReference type="NCBI Taxonomy" id="92933"/>
    <lineage>
        <taxon>Bacteria</taxon>
        <taxon>Pseudomonadati</taxon>
        <taxon>Pseudomonadota</taxon>
        <taxon>Alphaproteobacteria</taxon>
        <taxon>Rhodospirillales</taxon>
        <taxon>Azospirillaceae</taxon>
        <taxon>Azospirillum</taxon>
    </lineage>
</organism>
<evidence type="ECO:0000256" key="1">
    <source>
        <dbReference type="HAMAP-Rule" id="MF_02233"/>
    </source>
</evidence>
<dbReference type="RefSeq" id="WP_127004309.1">
    <property type="nucleotide sequence ID" value="NZ_JBNPXW010000017.1"/>
</dbReference>
<dbReference type="EMBL" id="RZIJ01000037">
    <property type="protein sequence ID" value="RUQ62541.1"/>
    <property type="molecule type" value="Genomic_DNA"/>
</dbReference>
<comment type="subunit">
    <text evidence="1">Forms a heterodimer with UbiU.</text>
</comment>
<dbReference type="GO" id="GO:0046872">
    <property type="term" value="F:metal ion binding"/>
    <property type="evidence" value="ECO:0007669"/>
    <property type="project" value="UniProtKB-KW"/>
</dbReference>
<sequence length="302" mass="32210">MDTQLTLGPVLFNWTADAWRDFYWRVADEAPVDVVHVGEIVCSKRLPFIAEHLPEALERLTAAGKRVVVSSPILVTTERERQAVRDLLTIGDVTIEANDTGALALLAGRPHAVGPFVNVYNEGTLAWLAGRGAGSVTLPGELPADAIRPLAAAARTLGVAVEVQVFGRLPLAISARCYHARAQGLHKDGCRFVCGEDPDGLSVDTLDGEPFLTVNGTQTLSRRYLSLAGRLDELRTMGVTRFRLSPHSLDMVEVARLFRAVLDGTLAAAEADARLADRIGPAGIADGFFLGKPGAAWVGAAA</sequence>
<dbReference type="GO" id="GO:0051539">
    <property type="term" value="F:4 iron, 4 sulfur cluster binding"/>
    <property type="evidence" value="ECO:0007669"/>
    <property type="project" value="UniProtKB-UniRule"/>
</dbReference>
<keyword evidence="1" id="KW-0479">Metal-binding</keyword>
<accession>A0A3S0WQV3</accession>
<comment type="function">
    <text evidence="1">Required for O(2)-independent ubiquinone (coenzyme Q) biosynthesis. Together with UbiU, is essential for the C6-hydroxylation reaction in the oxygen-independent ubiquinone biosynthesis pathway.</text>
</comment>
<reference evidence="2 3" key="1">
    <citation type="submission" date="2018-12" db="EMBL/GenBank/DDBJ databases">
        <authorList>
            <person name="Yang Y."/>
        </authorList>
    </citation>
    <scope>NUCLEOTIDE SEQUENCE [LARGE SCALE GENOMIC DNA]</scope>
    <source>
        <strain evidence="2 3">GSF71</strain>
    </source>
</reference>
<comment type="similarity">
    <text evidence="1">Belongs to the peptidase U32 family. UbiV subfamily.</text>
</comment>
<dbReference type="Pfam" id="PF01136">
    <property type="entry name" value="Peptidase_U32"/>
    <property type="match status" value="1"/>
</dbReference>
<name>A0A3S0WQV3_9PROT</name>
<protein>
    <recommendedName>
        <fullName evidence="1">Ubiquinone biosynthesis protein UbiV</fullName>
    </recommendedName>
</protein>
<evidence type="ECO:0000313" key="2">
    <source>
        <dbReference type="EMBL" id="RUQ62541.1"/>
    </source>
</evidence>
<feature type="binding site" evidence="1">
    <location>
        <position position="177"/>
    </location>
    <ligand>
        <name>[4Fe-4S] cluster</name>
        <dbReference type="ChEBI" id="CHEBI:49883"/>
    </ligand>
</feature>
<dbReference type="InterPro" id="IPR001539">
    <property type="entry name" value="Peptidase_U32"/>
</dbReference>
<comment type="pathway">
    <text evidence="1">Cofactor biosynthesis; ubiquinone biosynthesis.</text>
</comment>
<feature type="binding site" evidence="1">
    <location>
        <position position="194"/>
    </location>
    <ligand>
        <name>[4Fe-4S] cluster</name>
        <dbReference type="ChEBI" id="CHEBI:49883"/>
    </ligand>
</feature>
<keyword evidence="1" id="KW-0004">4Fe-4S</keyword>
<dbReference type="InterPro" id="IPR051454">
    <property type="entry name" value="RNA/ubiquinone_mod_enzymes"/>
</dbReference>
<proteinExistence type="inferred from homology"/>
<dbReference type="GO" id="GO:0006744">
    <property type="term" value="P:ubiquinone biosynthetic process"/>
    <property type="evidence" value="ECO:0007669"/>
    <property type="project" value="UniProtKB-UniRule"/>
</dbReference>
<gene>
    <name evidence="1" type="primary">ubiV</name>
    <name evidence="2" type="ORF">EJ913_28375</name>
</gene>
<keyword evidence="3" id="KW-1185">Reference proteome</keyword>
<dbReference type="HAMAP" id="MF_02233">
    <property type="entry name" value="UbiV"/>
    <property type="match status" value="1"/>
</dbReference>
<keyword evidence="1" id="KW-0408">Iron</keyword>
<dbReference type="UniPathway" id="UPA00232"/>
<dbReference type="PANTHER" id="PTHR30217">
    <property type="entry name" value="PEPTIDASE U32 FAMILY"/>
    <property type="match status" value="1"/>
</dbReference>
<dbReference type="Proteomes" id="UP000280346">
    <property type="component" value="Unassembled WGS sequence"/>
</dbReference>
<comment type="caution">
    <text evidence="2">The sequence shown here is derived from an EMBL/GenBank/DDBJ whole genome shotgun (WGS) entry which is preliminary data.</text>
</comment>
<keyword evidence="1" id="KW-0411">Iron-sulfur</keyword>
<feature type="binding site" evidence="1">
    <location>
        <position position="190"/>
    </location>
    <ligand>
        <name>[4Fe-4S] cluster</name>
        <dbReference type="ChEBI" id="CHEBI:49883"/>
    </ligand>
</feature>
<dbReference type="OrthoDB" id="8523349at2"/>
<comment type="cofactor">
    <cofactor evidence="1">
        <name>[4Fe-4S] cluster</name>
        <dbReference type="ChEBI" id="CHEBI:49883"/>
    </cofactor>
</comment>
<keyword evidence="1" id="KW-0831">Ubiquinone biosynthesis</keyword>